<dbReference type="Proteomes" id="UP000184041">
    <property type="component" value="Unassembled WGS sequence"/>
</dbReference>
<feature type="transmembrane region" description="Helical" evidence="1">
    <location>
        <begin position="93"/>
        <end position="111"/>
    </location>
</feature>
<evidence type="ECO:0000313" key="2">
    <source>
        <dbReference type="EMBL" id="SHG07225.1"/>
    </source>
</evidence>
<sequence>MDRLLRNLFHFEAPQSIGTKIQLRAFEFFTVIYTLLYTWEWAFYVPRLSDVVLPLGVANYLNVEIFFSELATVNAIVITLSCLIPLLFKRLRWLYVPAFLLFHLQYVTRFSQGEIPHSANLVAFSLMGLALAAVFVRDIKKSLPFAFGFTIFFLGLGYTSAAISKLVATGITWPDGQHLWLWIGEKSIDILSKTGEFQLNWLQELALSSRFIATVILTFGLVAELLGFLVWWKHLRPYVTLALIGMHIGIDLTMNIFFKTFTIQLIIMGFPWNRYINNFSKRLRSLPLKAFGRYLLY</sequence>
<dbReference type="EMBL" id="FQUS01000018">
    <property type="protein sequence ID" value="SHG07225.1"/>
    <property type="molecule type" value="Genomic_DNA"/>
</dbReference>
<name>A0A1M5GUB3_9BACT</name>
<keyword evidence="1" id="KW-1133">Transmembrane helix</keyword>
<feature type="transmembrane region" description="Helical" evidence="1">
    <location>
        <begin position="117"/>
        <end position="136"/>
    </location>
</feature>
<keyword evidence="3" id="KW-1185">Reference proteome</keyword>
<keyword evidence="1" id="KW-0812">Transmembrane</keyword>
<evidence type="ECO:0008006" key="4">
    <source>
        <dbReference type="Google" id="ProtNLM"/>
    </source>
</evidence>
<feature type="transmembrane region" description="Helical" evidence="1">
    <location>
        <begin position="65"/>
        <end position="86"/>
    </location>
</feature>
<dbReference type="OrthoDB" id="1496138at2"/>
<reference evidence="2 3" key="1">
    <citation type="submission" date="2016-11" db="EMBL/GenBank/DDBJ databases">
        <authorList>
            <person name="Jaros S."/>
            <person name="Januszkiewicz K."/>
            <person name="Wedrychowicz H."/>
        </authorList>
    </citation>
    <scope>NUCLEOTIDE SEQUENCE [LARGE SCALE GENOMIC DNA]</scope>
    <source>
        <strain evidence="2 3">DSM 21986</strain>
    </source>
</reference>
<keyword evidence="1" id="KW-0472">Membrane</keyword>
<accession>A0A1M5GUB3</accession>
<evidence type="ECO:0000256" key="1">
    <source>
        <dbReference type="SAM" id="Phobius"/>
    </source>
</evidence>
<feature type="transmembrane region" description="Helical" evidence="1">
    <location>
        <begin position="211"/>
        <end position="231"/>
    </location>
</feature>
<gene>
    <name evidence="2" type="ORF">SAMN05443144_11834</name>
</gene>
<proteinExistence type="predicted"/>
<dbReference type="AlphaFoldDB" id="A0A1M5GUB3"/>
<feature type="transmembrane region" description="Helical" evidence="1">
    <location>
        <begin position="238"/>
        <end position="258"/>
    </location>
</feature>
<protein>
    <recommendedName>
        <fullName evidence="4">HTTM domain-containing protein</fullName>
    </recommendedName>
</protein>
<feature type="transmembrane region" description="Helical" evidence="1">
    <location>
        <begin position="25"/>
        <end position="45"/>
    </location>
</feature>
<dbReference type="RefSeq" id="WP_073066449.1">
    <property type="nucleotide sequence ID" value="NZ_FQUS01000018.1"/>
</dbReference>
<evidence type="ECO:0000313" key="3">
    <source>
        <dbReference type="Proteomes" id="UP000184041"/>
    </source>
</evidence>
<organism evidence="2 3">
    <name type="scientific">Fodinibius roseus</name>
    <dbReference type="NCBI Taxonomy" id="1194090"/>
    <lineage>
        <taxon>Bacteria</taxon>
        <taxon>Pseudomonadati</taxon>
        <taxon>Balneolota</taxon>
        <taxon>Balneolia</taxon>
        <taxon>Balneolales</taxon>
        <taxon>Balneolaceae</taxon>
        <taxon>Fodinibius</taxon>
    </lineage>
</organism>
<feature type="transmembrane region" description="Helical" evidence="1">
    <location>
        <begin position="143"/>
        <end position="163"/>
    </location>
</feature>